<evidence type="ECO:0000256" key="2">
    <source>
        <dbReference type="ARBA" id="ARBA00022840"/>
    </source>
</evidence>
<accession>A0ABP6PAV9</accession>
<dbReference type="InterPro" id="IPR016032">
    <property type="entry name" value="Sig_transdc_resp-reg_C-effctor"/>
</dbReference>
<dbReference type="Gene3D" id="1.25.40.10">
    <property type="entry name" value="Tetratricopeptide repeat domain"/>
    <property type="match status" value="1"/>
</dbReference>
<dbReference type="CDD" id="cd06170">
    <property type="entry name" value="LuxR_C_like"/>
    <property type="match status" value="1"/>
</dbReference>
<feature type="domain" description="HTH luxR-type" evidence="3">
    <location>
        <begin position="911"/>
        <end position="979"/>
    </location>
</feature>
<proteinExistence type="predicted"/>
<dbReference type="Pfam" id="PF13191">
    <property type="entry name" value="AAA_16"/>
    <property type="match status" value="1"/>
</dbReference>
<dbReference type="SUPFAM" id="SSF46894">
    <property type="entry name" value="C-terminal effector domain of the bipartite response regulators"/>
    <property type="match status" value="1"/>
</dbReference>
<dbReference type="SUPFAM" id="SSF48452">
    <property type="entry name" value="TPR-like"/>
    <property type="match status" value="1"/>
</dbReference>
<dbReference type="SUPFAM" id="SSF52540">
    <property type="entry name" value="P-loop containing nucleoside triphosphate hydrolases"/>
    <property type="match status" value="1"/>
</dbReference>
<dbReference type="RefSeq" id="WP_344689589.1">
    <property type="nucleotide sequence ID" value="NZ_BAAAVV010000006.1"/>
</dbReference>
<dbReference type="InterPro" id="IPR041664">
    <property type="entry name" value="AAA_16"/>
</dbReference>
<protein>
    <submittedName>
        <fullName evidence="4">LuxR family transcriptional regulator</fullName>
    </submittedName>
</protein>
<dbReference type="PROSITE" id="PS50043">
    <property type="entry name" value="HTH_LUXR_2"/>
    <property type="match status" value="1"/>
</dbReference>
<dbReference type="InterPro" id="IPR011990">
    <property type="entry name" value="TPR-like_helical_dom_sf"/>
</dbReference>
<dbReference type="PANTHER" id="PTHR16305:SF35">
    <property type="entry name" value="TRANSCRIPTIONAL ACTIVATOR DOMAIN"/>
    <property type="match status" value="1"/>
</dbReference>
<sequence>MRFEVVSPVLVGRERELAQLRAAVARTAAGEPGVVLVGGEAGVGKSRLLDAAFGDASGMRVLTGGCIELGGEGLPLVPLVEALRTVVRTTPSGDLDRLLGPARRELARLLPELAVDLPAPPATSGSTAQLFELVLGVLGRIGDEHPLALVVEDLHWADRTTLDLVAFLVRGLQGTRVLLVLTYRSDEVDRRSPLRPLLSGWERLRGVERLQLERFSRRETAAQVGAILGATPEPGMVDLVFDRSEGNAFFVEELVRTVRDGTGEHELPPSLRDVLLSRAERLSGPAQRLLRTAAVAGRWVPERLLSEVAAVSPAELYEALREAVDASLLVVDGTGRGYAFRHALTRDAVYEDLLPGERVELHTAYAEALDRAPGLAEDDASVAATLAVHWYAAHDMPRALAASVRAGRQAIAAFAPAEARRHLERALEVWRSVPDAETWAGADQVEVLRLTARATFHGGDPERALTLLERALDLVDPDTDPERSAFVVEQRAVTVRALGEDGAGVTELETALARLPVDPPSLARAAVLAALANTLMRVGSDRASEVARTALAAARATGATQQEAGALLTLGSALSYLADPAEGEAFLREGLQLALDAHDHETALRGYVNLSDALEAMGRHGDAATAARDGIELATHVGLSRSFGAYLTGNLVEPLVRLGEWREAERVAADVVIGDLRGVFGATVQELLGYLAVTSGRLDAALQHVREAKRQLGESREPQFTQALIYIEAEAARARGELIAAAELAEAGLAVSTAWSARYSWPLLWLRARTAADAAVRGRDEHRPPAVVLDPDLLGRTPAGPVGTASPAARGYRALTAAETVRRDGAPAVEAWRAAVAAWEEATDAWPLAYARYRLGEALCAGEDRAGAAAVLRLAAEAAEAMGAAPLLDDVRALARRARVPLDDGVPGPSPATGAPVPFGLTDREREVLALVAAGRSNGQIATALFISPKTASVHVSNILAKLGVSGRVEAAAVAHRLGLVPEGRP</sequence>
<organism evidence="4 5">
    <name type="scientific">Blastococcus jejuensis</name>
    <dbReference type="NCBI Taxonomy" id="351224"/>
    <lineage>
        <taxon>Bacteria</taxon>
        <taxon>Bacillati</taxon>
        <taxon>Actinomycetota</taxon>
        <taxon>Actinomycetes</taxon>
        <taxon>Geodermatophilales</taxon>
        <taxon>Geodermatophilaceae</taxon>
        <taxon>Blastococcus</taxon>
    </lineage>
</organism>
<dbReference type="Pfam" id="PF00196">
    <property type="entry name" value="GerE"/>
    <property type="match status" value="1"/>
</dbReference>
<dbReference type="InterPro" id="IPR027417">
    <property type="entry name" value="P-loop_NTPase"/>
</dbReference>
<dbReference type="Gene3D" id="1.10.10.10">
    <property type="entry name" value="Winged helix-like DNA-binding domain superfamily/Winged helix DNA-binding domain"/>
    <property type="match status" value="1"/>
</dbReference>
<keyword evidence="5" id="KW-1185">Reference proteome</keyword>
<dbReference type="EMBL" id="BAAAVV010000006">
    <property type="protein sequence ID" value="GAA3173183.1"/>
    <property type="molecule type" value="Genomic_DNA"/>
</dbReference>
<evidence type="ECO:0000256" key="1">
    <source>
        <dbReference type="ARBA" id="ARBA00022741"/>
    </source>
</evidence>
<evidence type="ECO:0000313" key="5">
    <source>
        <dbReference type="Proteomes" id="UP001499924"/>
    </source>
</evidence>
<keyword evidence="1" id="KW-0547">Nucleotide-binding</keyword>
<reference evidence="5" key="1">
    <citation type="journal article" date="2019" name="Int. J. Syst. Evol. Microbiol.">
        <title>The Global Catalogue of Microorganisms (GCM) 10K type strain sequencing project: providing services to taxonomists for standard genome sequencing and annotation.</title>
        <authorList>
            <consortium name="The Broad Institute Genomics Platform"/>
            <consortium name="The Broad Institute Genome Sequencing Center for Infectious Disease"/>
            <person name="Wu L."/>
            <person name="Ma J."/>
        </authorList>
    </citation>
    <scope>NUCLEOTIDE SEQUENCE [LARGE SCALE GENOMIC DNA]</scope>
    <source>
        <strain evidence="5">JCM 15614</strain>
    </source>
</reference>
<dbReference type="PRINTS" id="PR00038">
    <property type="entry name" value="HTHLUXR"/>
</dbReference>
<dbReference type="SMART" id="SM00421">
    <property type="entry name" value="HTH_LUXR"/>
    <property type="match status" value="1"/>
</dbReference>
<comment type="caution">
    <text evidence="4">The sequence shown here is derived from an EMBL/GenBank/DDBJ whole genome shotgun (WGS) entry which is preliminary data.</text>
</comment>
<dbReference type="Proteomes" id="UP001499924">
    <property type="component" value="Unassembled WGS sequence"/>
</dbReference>
<dbReference type="PANTHER" id="PTHR16305">
    <property type="entry name" value="TESTICULAR SOLUBLE ADENYLYL CYCLASE"/>
    <property type="match status" value="1"/>
</dbReference>
<evidence type="ECO:0000313" key="4">
    <source>
        <dbReference type="EMBL" id="GAA3173183.1"/>
    </source>
</evidence>
<dbReference type="InterPro" id="IPR000792">
    <property type="entry name" value="Tscrpt_reg_LuxR_C"/>
</dbReference>
<dbReference type="InterPro" id="IPR036388">
    <property type="entry name" value="WH-like_DNA-bd_sf"/>
</dbReference>
<gene>
    <name evidence="4" type="ORF">GCM10010531_28400</name>
</gene>
<name>A0ABP6PAV9_9ACTN</name>
<keyword evidence="2" id="KW-0067">ATP-binding</keyword>
<evidence type="ECO:0000259" key="3">
    <source>
        <dbReference type="PROSITE" id="PS50043"/>
    </source>
</evidence>